<proteinExistence type="predicted"/>
<evidence type="ECO:0000313" key="2">
    <source>
        <dbReference type="Proteomes" id="UP000050471"/>
    </source>
</evidence>
<dbReference type="Proteomes" id="UP000050471">
    <property type="component" value="Unassembled WGS sequence"/>
</dbReference>
<dbReference type="PANTHER" id="PTHR37953:SF1">
    <property type="entry name" value="UPF0127 PROTEIN MJ1496"/>
    <property type="match status" value="1"/>
</dbReference>
<reference evidence="1 2" key="1">
    <citation type="submission" date="2015-09" db="EMBL/GenBank/DDBJ databases">
        <title>Draft genome sequence of Aliiroseovarius crassostreae CV919-312TSm, the causative agent of Roseovarius Oyster Disease (formerly Juvenile Oyster Disease).</title>
        <authorList>
            <person name="Kessner L."/>
            <person name="Spinard E."/>
            <person name="Nelson D."/>
        </authorList>
    </citation>
    <scope>NUCLEOTIDE SEQUENCE [LARGE SCALE GENOMIC DNA]</scope>
    <source>
        <strain evidence="1 2">CV919-312</strain>
    </source>
</reference>
<dbReference type="AlphaFoldDB" id="A0A0N8IBF6"/>
<dbReference type="Pfam" id="PF02643">
    <property type="entry name" value="DUF192"/>
    <property type="match status" value="1"/>
</dbReference>
<name>A0A0N8IBF6_9RHOB</name>
<accession>A0A0N8IBF6</accession>
<keyword evidence="2" id="KW-1185">Reference proteome</keyword>
<dbReference type="Gene3D" id="2.60.120.1140">
    <property type="entry name" value="Protein of unknown function DUF192"/>
    <property type="match status" value="1"/>
</dbReference>
<evidence type="ECO:0000313" key="1">
    <source>
        <dbReference type="EMBL" id="KPN62971.1"/>
    </source>
</evidence>
<dbReference type="InterPro" id="IPR038695">
    <property type="entry name" value="Saro_0823-like_sf"/>
</dbReference>
<dbReference type="PANTHER" id="PTHR37953">
    <property type="entry name" value="UPF0127 PROTEIN MJ1496"/>
    <property type="match status" value="1"/>
</dbReference>
<dbReference type="STRING" id="154981.AKJ29_02145"/>
<protein>
    <recommendedName>
        <fullName evidence="3">DUF192 domain-containing protein</fullName>
    </recommendedName>
</protein>
<comment type="caution">
    <text evidence="1">The sequence shown here is derived from an EMBL/GenBank/DDBJ whole genome shotgun (WGS) entry which is preliminary data.</text>
</comment>
<evidence type="ECO:0008006" key="3">
    <source>
        <dbReference type="Google" id="ProtNLM"/>
    </source>
</evidence>
<organism evidence="1 2">
    <name type="scientific">Aliiroseovarius crassostreae</name>
    <dbReference type="NCBI Taxonomy" id="154981"/>
    <lineage>
        <taxon>Bacteria</taxon>
        <taxon>Pseudomonadati</taxon>
        <taxon>Pseudomonadota</taxon>
        <taxon>Alphaproteobacteria</taxon>
        <taxon>Rhodobacterales</taxon>
        <taxon>Paracoccaceae</taxon>
        <taxon>Aliiroseovarius</taxon>
    </lineage>
</organism>
<sequence>MNILGRKIRRRWFAASALIAAGVIWAASSAFSNEIVRIKTENGIRTITVEVADEFEEQRIGLMHRTALPDQSGMIFTYPTPVSTAFWMKNTLIPLDMIWISETGRIVGITANARPLSLTPRPSPSPVIAVLEISGGASEELGIQVGDLVVEIPGVELPTN</sequence>
<dbReference type="InterPro" id="IPR003795">
    <property type="entry name" value="DUF192"/>
</dbReference>
<dbReference type="OrthoDB" id="9808290at2"/>
<gene>
    <name evidence="1" type="ORF">AKJ29_02145</name>
</gene>
<dbReference type="EMBL" id="LKBA01000008">
    <property type="protein sequence ID" value="KPN62971.1"/>
    <property type="molecule type" value="Genomic_DNA"/>
</dbReference>
<dbReference type="RefSeq" id="WP_055190910.1">
    <property type="nucleotide sequence ID" value="NZ_FPBS01000068.1"/>
</dbReference>